<dbReference type="AlphaFoldDB" id="A0A9P8AQC5"/>
<reference evidence="2" key="1">
    <citation type="submission" date="2020-11" db="EMBL/GenBank/DDBJ databases">
        <title>Adaptations for nitrogen fixation in a non-lichenized fungal sporocarp promotes dispersal by wood-feeding termites.</title>
        <authorList>
            <consortium name="DOE Joint Genome Institute"/>
            <person name="Koch R.A."/>
            <person name="Yoon G."/>
            <person name="Arayal U."/>
            <person name="Lail K."/>
            <person name="Amirebrahimi M."/>
            <person name="Labutti K."/>
            <person name="Lipzen A."/>
            <person name="Riley R."/>
            <person name="Barry K."/>
            <person name="Henrissat B."/>
            <person name="Grigoriev I.V."/>
            <person name="Herr J.R."/>
            <person name="Aime M.C."/>
        </authorList>
    </citation>
    <scope>NUCLEOTIDE SEQUENCE</scope>
    <source>
        <strain evidence="2">MCA 3950</strain>
    </source>
</reference>
<feature type="chain" id="PRO_5040450901" evidence="1">
    <location>
        <begin position="17"/>
        <end position="105"/>
    </location>
</feature>
<evidence type="ECO:0000313" key="2">
    <source>
        <dbReference type="EMBL" id="KAG7443855.1"/>
    </source>
</evidence>
<evidence type="ECO:0000256" key="1">
    <source>
        <dbReference type="SAM" id="SignalP"/>
    </source>
</evidence>
<evidence type="ECO:0000313" key="3">
    <source>
        <dbReference type="Proteomes" id="UP000812287"/>
    </source>
</evidence>
<sequence length="105" mass="11417">MRWAFVAATFWRGVSCASLSTAEASDVKARLAEAAQESWQLGTREQTLLETDATVYSVFSDQSLPPSSTVPDNMTDALAPVLSMAKERIDKCCSVIGQQVTCRLL</sequence>
<protein>
    <submittedName>
        <fullName evidence="2">Uncharacterized protein</fullName>
    </submittedName>
</protein>
<accession>A0A9P8AQC5</accession>
<feature type="signal peptide" evidence="1">
    <location>
        <begin position="1"/>
        <end position="16"/>
    </location>
</feature>
<keyword evidence="3" id="KW-1185">Reference proteome</keyword>
<proteinExistence type="predicted"/>
<dbReference type="RefSeq" id="XP_043037355.1">
    <property type="nucleotide sequence ID" value="XM_043186733.1"/>
</dbReference>
<comment type="caution">
    <text evidence="2">The sequence shown here is derived from an EMBL/GenBank/DDBJ whole genome shotgun (WGS) entry which is preliminary data.</text>
</comment>
<dbReference type="GeneID" id="66109030"/>
<name>A0A9P8AQC5_9AGAR</name>
<gene>
    <name evidence="2" type="ORF">BT62DRAFT_934447</name>
</gene>
<organism evidence="2 3">
    <name type="scientific">Guyanagaster necrorhizus</name>
    <dbReference type="NCBI Taxonomy" id="856835"/>
    <lineage>
        <taxon>Eukaryota</taxon>
        <taxon>Fungi</taxon>
        <taxon>Dikarya</taxon>
        <taxon>Basidiomycota</taxon>
        <taxon>Agaricomycotina</taxon>
        <taxon>Agaricomycetes</taxon>
        <taxon>Agaricomycetidae</taxon>
        <taxon>Agaricales</taxon>
        <taxon>Marasmiineae</taxon>
        <taxon>Physalacriaceae</taxon>
        <taxon>Guyanagaster</taxon>
    </lineage>
</organism>
<dbReference type="EMBL" id="MU250542">
    <property type="protein sequence ID" value="KAG7443855.1"/>
    <property type="molecule type" value="Genomic_DNA"/>
</dbReference>
<dbReference type="Proteomes" id="UP000812287">
    <property type="component" value="Unassembled WGS sequence"/>
</dbReference>
<keyword evidence="1" id="KW-0732">Signal</keyword>